<dbReference type="EMBL" id="FPCH01000002">
    <property type="protein sequence ID" value="SFV32290.1"/>
    <property type="molecule type" value="Genomic_DNA"/>
</dbReference>
<accession>A0A1I7NC88</accession>
<feature type="chain" id="PRO_5011607893" description="DUF3300 domain-containing protein" evidence="2">
    <location>
        <begin position="25"/>
        <end position="363"/>
    </location>
</feature>
<reference evidence="4" key="1">
    <citation type="submission" date="2016-10" db="EMBL/GenBank/DDBJ databases">
        <authorList>
            <person name="Varghese N."/>
            <person name="Submissions S."/>
        </authorList>
    </citation>
    <scope>NUCLEOTIDE SEQUENCE [LARGE SCALE GENOMIC DNA]</scope>
    <source>
        <strain evidence="4">DSM 1565</strain>
    </source>
</reference>
<feature type="compositionally biased region" description="Basic residues" evidence="1">
    <location>
        <begin position="354"/>
        <end position="363"/>
    </location>
</feature>
<organism evidence="3 4">
    <name type="scientific">Hyphomicrobium facile</name>
    <dbReference type="NCBI Taxonomy" id="51670"/>
    <lineage>
        <taxon>Bacteria</taxon>
        <taxon>Pseudomonadati</taxon>
        <taxon>Pseudomonadota</taxon>
        <taxon>Alphaproteobacteria</taxon>
        <taxon>Hyphomicrobiales</taxon>
        <taxon>Hyphomicrobiaceae</taxon>
        <taxon>Hyphomicrobium</taxon>
    </lineage>
</organism>
<dbReference type="AlphaFoldDB" id="A0A1I7NC88"/>
<sequence>MKTVLMSWLALLALAISGPTPLRADDQKLSKQQLDQMLAPIALYPDDLLSNVLMASTYPLDVVEAERWRSAPENANLQGNALVDALKSKDWDPSIKALAQFPDVLKMMSDQLDWTQKLGDAFLAQQDDIMSEIQLLRSKAEASGHLKSNSQQTVSQDDGAYVIRPANPDTVYVPVYEPSVVYGPWWYPDYPPYYWGYPGAVFTDGYFWGAAGIAIAGGIWGWNHWDWHHRHINIDGNRWNAINGDRHRFTNNVWKHNPNRTGRVPRGDKNFNRADIERRLQNNGRPAVNNNTRDRGAQLRNNGQRVSKVRDGGGKSFKSRSSSGSRNFVKQRQPQSFRGGQRVQRQAFQANRGGARRGGGRRR</sequence>
<feature type="compositionally biased region" description="Low complexity" evidence="1">
    <location>
        <begin position="344"/>
        <end position="353"/>
    </location>
</feature>
<dbReference type="Proteomes" id="UP000199423">
    <property type="component" value="Unassembled WGS sequence"/>
</dbReference>
<feature type="signal peptide" evidence="2">
    <location>
        <begin position="1"/>
        <end position="24"/>
    </location>
</feature>
<dbReference type="InterPro" id="IPR021728">
    <property type="entry name" value="DUF3300"/>
</dbReference>
<evidence type="ECO:0000256" key="1">
    <source>
        <dbReference type="SAM" id="MobiDB-lite"/>
    </source>
</evidence>
<evidence type="ECO:0000313" key="4">
    <source>
        <dbReference type="Proteomes" id="UP000199423"/>
    </source>
</evidence>
<keyword evidence="2" id="KW-0732">Signal</keyword>
<feature type="compositionally biased region" description="Polar residues" evidence="1">
    <location>
        <begin position="328"/>
        <end position="338"/>
    </location>
</feature>
<protein>
    <recommendedName>
        <fullName evidence="5">DUF3300 domain-containing protein</fullName>
    </recommendedName>
</protein>
<evidence type="ECO:0000256" key="2">
    <source>
        <dbReference type="SAM" id="SignalP"/>
    </source>
</evidence>
<dbReference type="STRING" id="51670.SAMN04488557_1547"/>
<dbReference type="PANTHER" id="PTHR40269:SF1">
    <property type="entry name" value="OUTER MEMBRANE PROTEIN"/>
    <property type="match status" value="1"/>
</dbReference>
<dbReference type="PANTHER" id="PTHR40269">
    <property type="entry name" value="OUTER MEMBRANE PROTEIN-RELATED"/>
    <property type="match status" value="1"/>
</dbReference>
<dbReference type="RefSeq" id="WP_092868111.1">
    <property type="nucleotide sequence ID" value="NZ_FPCH01000002.1"/>
</dbReference>
<evidence type="ECO:0000313" key="3">
    <source>
        <dbReference type="EMBL" id="SFV32290.1"/>
    </source>
</evidence>
<proteinExistence type="predicted"/>
<dbReference type="Pfam" id="PF11737">
    <property type="entry name" value="DUF3300"/>
    <property type="match status" value="1"/>
</dbReference>
<gene>
    <name evidence="3" type="ORF">SAMN04488557_1547</name>
</gene>
<keyword evidence="4" id="KW-1185">Reference proteome</keyword>
<evidence type="ECO:0008006" key="5">
    <source>
        <dbReference type="Google" id="ProtNLM"/>
    </source>
</evidence>
<feature type="region of interest" description="Disordered" evidence="1">
    <location>
        <begin position="282"/>
        <end position="363"/>
    </location>
</feature>
<dbReference type="OrthoDB" id="197257at2"/>
<name>A0A1I7NC88_9HYPH</name>
<feature type="compositionally biased region" description="Polar residues" evidence="1">
    <location>
        <begin position="282"/>
        <end position="291"/>
    </location>
</feature>